<dbReference type="AlphaFoldDB" id="A0A7K4N847"/>
<sequence length="100" mass="12212">MMCISSYIATKNKDTISNDFDIWLDLLEKDNKITVYEKNDIKKYHNARENILNQHDMLMMEINEKYIVLLKILLAYLFDYRLSKSDWEKRIKEYKQKLNL</sequence>
<comment type="caution">
    <text evidence="4">The sequence shown here is derived from an EMBL/GenBank/DDBJ whole genome shotgun (WGS) entry which is preliminary data.</text>
</comment>
<dbReference type="Proteomes" id="UP000575480">
    <property type="component" value="Unassembled WGS sequence"/>
</dbReference>
<gene>
    <name evidence="5" type="ORF">HX847_06010</name>
    <name evidence="2" type="ORF">HX848_06750</name>
    <name evidence="6" type="ORF">HX852_05320</name>
    <name evidence="7" type="ORF">HX853_06950</name>
    <name evidence="4" type="ORF">HX854_06875</name>
    <name evidence="3" type="ORF">HX858_06205</name>
    <name evidence="1" type="ORF">HX860_06800</name>
</gene>
<evidence type="ECO:0000313" key="1">
    <source>
        <dbReference type="EMBL" id="NWJ20754.1"/>
    </source>
</evidence>
<dbReference type="Proteomes" id="UP000587702">
    <property type="component" value="Unassembled WGS sequence"/>
</dbReference>
<dbReference type="EMBL" id="JACATF010000026">
    <property type="protein sequence ID" value="NWK07944.1"/>
    <property type="molecule type" value="Genomic_DNA"/>
</dbReference>
<dbReference type="EMBL" id="JACATH010000005">
    <property type="protein sequence ID" value="NWJ57326.1"/>
    <property type="molecule type" value="Genomic_DNA"/>
</dbReference>
<dbReference type="EMBL" id="JACATJ010000008">
    <property type="protein sequence ID" value="NWK09185.1"/>
    <property type="molecule type" value="Genomic_DNA"/>
</dbReference>
<evidence type="ECO:0000313" key="12">
    <source>
        <dbReference type="Proteomes" id="UP000563820"/>
    </source>
</evidence>
<dbReference type="Proteomes" id="UP000520052">
    <property type="component" value="Unassembled WGS sequence"/>
</dbReference>
<evidence type="ECO:0000313" key="11">
    <source>
        <dbReference type="Proteomes" id="UP000559282"/>
    </source>
</evidence>
<evidence type="ECO:0000313" key="6">
    <source>
        <dbReference type="EMBL" id="NWK09185.1"/>
    </source>
</evidence>
<dbReference type="EMBL" id="JACATI010000009">
    <property type="protein sequence ID" value="NWJ20754.1"/>
    <property type="molecule type" value="Genomic_DNA"/>
</dbReference>
<organism evidence="4 8">
    <name type="scientific">Marine Group I thaumarchaeote</name>
    <dbReference type="NCBI Taxonomy" id="2511932"/>
    <lineage>
        <taxon>Archaea</taxon>
        <taxon>Nitrososphaerota</taxon>
        <taxon>Marine Group I</taxon>
    </lineage>
</organism>
<reference evidence="8 9" key="1">
    <citation type="journal article" date="2019" name="Environ. Microbiol.">
        <title>Genomics insights into ecotype formation of ammonia-oxidizing archaea in the deep ocean.</title>
        <authorList>
            <person name="Wang Y."/>
            <person name="Huang J.M."/>
            <person name="Cui G.J."/>
            <person name="Nunoura T."/>
            <person name="Takaki Y."/>
            <person name="Li W.L."/>
            <person name="Li J."/>
            <person name="Gao Z.M."/>
            <person name="Takai K."/>
            <person name="Zhang A.Q."/>
            <person name="Stepanauskas R."/>
        </authorList>
    </citation>
    <scope>NUCLEOTIDE SEQUENCE [LARGE SCALE GENOMIC DNA]</scope>
    <source>
        <strain evidence="6 10">D1a</strain>
        <strain evidence="1 14">L14</strain>
        <strain evidence="3 13">L15a</strain>
        <strain evidence="7 9">L19a</strain>
        <strain evidence="5 11">T1C4</strain>
        <strain evidence="2 12">T1L11</strain>
        <strain evidence="4 8">T3L1</strain>
    </source>
</reference>
<evidence type="ECO:0000313" key="3">
    <source>
        <dbReference type="EMBL" id="NWJ57326.1"/>
    </source>
</evidence>
<reference evidence="4" key="2">
    <citation type="submission" date="2020-06" db="EMBL/GenBank/DDBJ databases">
        <authorList>
            <person name="Wang Y."/>
        </authorList>
    </citation>
    <scope>NUCLEOTIDE SEQUENCE</scope>
    <source>
        <strain evidence="6">D1a</strain>
        <strain evidence="1">L14</strain>
        <strain evidence="3">L15a</strain>
        <strain evidence="7">L19a</strain>
        <strain evidence="5">T1C4</strain>
        <strain evidence="2">T1L11</strain>
        <strain evidence="4">T3L1</strain>
    </source>
</reference>
<name>A0A7K4N847_9ARCH</name>
<dbReference type="Proteomes" id="UP000559282">
    <property type="component" value="Unassembled WGS sequence"/>
</dbReference>
<proteinExistence type="predicted"/>
<accession>A0A7K4N847</accession>
<dbReference type="Proteomes" id="UP000563820">
    <property type="component" value="Unassembled WGS sequence"/>
</dbReference>
<evidence type="ECO:0000313" key="13">
    <source>
        <dbReference type="Proteomes" id="UP000575480"/>
    </source>
</evidence>
<protein>
    <submittedName>
        <fullName evidence="4">Uncharacterized protein</fullName>
    </submittedName>
</protein>
<evidence type="ECO:0000313" key="2">
    <source>
        <dbReference type="EMBL" id="NWJ29061.1"/>
    </source>
</evidence>
<dbReference type="EMBL" id="JACATC010000008">
    <property type="protein sequence ID" value="NWJ84430.1"/>
    <property type="molecule type" value="Genomic_DNA"/>
</dbReference>
<dbReference type="EMBL" id="JACATE010000012">
    <property type="protein sequence ID" value="NWJ29061.1"/>
    <property type="molecule type" value="Genomic_DNA"/>
</dbReference>
<evidence type="ECO:0000313" key="8">
    <source>
        <dbReference type="Proteomes" id="UP000520052"/>
    </source>
</evidence>
<evidence type="ECO:0000313" key="9">
    <source>
        <dbReference type="Proteomes" id="UP000535457"/>
    </source>
</evidence>
<evidence type="ECO:0000313" key="5">
    <source>
        <dbReference type="EMBL" id="NWK07944.1"/>
    </source>
</evidence>
<evidence type="ECO:0000313" key="7">
    <source>
        <dbReference type="EMBL" id="NWK14351.1"/>
    </source>
</evidence>
<dbReference type="EMBL" id="JACATG010000013">
    <property type="protein sequence ID" value="NWK14351.1"/>
    <property type="molecule type" value="Genomic_DNA"/>
</dbReference>
<evidence type="ECO:0000313" key="10">
    <source>
        <dbReference type="Proteomes" id="UP000549797"/>
    </source>
</evidence>
<dbReference type="Proteomes" id="UP000549797">
    <property type="component" value="Unassembled WGS sequence"/>
</dbReference>
<evidence type="ECO:0000313" key="4">
    <source>
        <dbReference type="EMBL" id="NWJ84430.1"/>
    </source>
</evidence>
<evidence type="ECO:0000313" key="14">
    <source>
        <dbReference type="Proteomes" id="UP000587702"/>
    </source>
</evidence>
<dbReference type="Proteomes" id="UP000535457">
    <property type="component" value="Unassembled WGS sequence"/>
</dbReference>